<evidence type="ECO:0000256" key="1">
    <source>
        <dbReference type="ARBA" id="ARBA00023125"/>
    </source>
</evidence>
<dbReference type="InterPro" id="IPR001387">
    <property type="entry name" value="Cro/C1-type_HTH"/>
</dbReference>
<proteinExistence type="predicted"/>
<dbReference type="EMBL" id="LSCV01000002">
    <property type="protein sequence ID" value="KXB42496.1"/>
    <property type="molecule type" value="Genomic_DNA"/>
</dbReference>
<organism evidence="3 4">
    <name type="scientific">Amygdalobacter nucleatus</name>
    <dbReference type="NCBI Taxonomy" id="3029274"/>
    <lineage>
        <taxon>Bacteria</taxon>
        <taxon>Bacillati</taxon>
        <taxon>Bacillota</taxon>
        <taxon>Clostridia</taxon>
        <taxon>Eubacteriales</taxon>
        <taxon>Oscillospiraceae</taxon>
        <taxon>Amygdalobacter</taxon>
    </lineage>
</organism>
<dbReference type="SMART" id="SM00530">
    <property type="entry name" value="HTH_XRE"/>
    <property type="match status" value="1"/>
</dbReference>
<dbReference type="AlphaFoldDB" id="A0A133YH42"/>
<evidence type="ECO:0000313" key="4">
    <source>
        <dbReference type="Proteomes" id="UP000070080"/>
    </source>
</evidence>
<dbReference type="RefSeq" id="WP_066712535.1">
    <property type="nucleotide sequence ID" value="NZ_JARFNM010000001.1"/>
</dbReference>
<dbReference type="PANTHER" id="PTHR46558">
    <property type="entry name" value="TRACRIPTIONAL REGULATORY PROTEIN-RELATED-RELATED"/>
    <property type="match status" value="1"/>
</dbReference>
<dbReference type="InterPro" id="IPR010982">
    <property type="entry name" value="Lambda_DNA-bd_dom_sf"/>
</dbReference>
<evidence type="ECO:0000313" key="3">
    <source>
        <dbReference type="EMBL" id="KXB42496.1"/>
    </source>
</evidence>
<dbReference type="PANTHER" id="PTHR46558:SF11">
    <property type="entry name" value="HTH-TYPE TRANSCRIPTIONAL REGULATOR XRE"/>
    <property type="match status" value="1"/>
</dbReference>
<protein>
    <submittedName>
        <fullName evidence="3">DNA-binding helix-turn-helix protein</fullName>
    </submittedName>
</protein>
<accession>A0A133YH42</accession>
<dbReference type="GO" id="GO:0003677">
    <property type="term" value="F:DNA binding"/>
    <property type="evidence" value="ECO:0007669"/>
    <property type="project" value="UniProtKB-KW"/>
</dbReference>
<dbReference type="Gene3D" id="1.10.260.40">
    <property type="entry name" value="lambda repressor-like DNA-binding domains"/>
    <property type="match status" value="1"/>
</dbReference>
<dbReference type="CDD" id="cd00093">
    <property type="entry name" value="HTH_XRE"/>
    <property type="match status" value="1"/>
</dbReference>
<keyword evidence="1 3" id="KW-0238">DNA-binding</keyword>
<dbReference type="Pfam" id="PF01381">
    <property type="entry name" value="HTH_3"/>
    <property type="match status" value="1"/>
</dbReference>
<reference evidence="4" key="1">
    <citation type="submission" date="2016-01" db="EMBL/GenBank/DDBJ databases">
        <authorList>
            <person name="Mitreva M."/>
            <person name="Pepin K.H."/>
            <person name="Mihindukulasuriya K.A."/>
            <person name="Fulton R."/>
            <person name="Fronick C."/>
            <person name="O'Laughlin M."/>
            <person name="Miner T."/>
            <person name="Herter B."/>
            <person name="Rosa B.A."/>
            <person name="Cordes M."/>
            <person name="Tomlinson C."/>
            <person name="Wollam A."/>
            <person name="Palsikar V.B."/>
            <person name="Mardis E.R."/>
            <person name="Wilson R.K."/>
        </authorList>
    </citation>
    <scope>NUCLEOTIDE SEQUENCE [LARGE SCALE GENOMIC DNA]</scope>
    <source>
        <strain evidence="4">KA00274</strain>
    </source>
</reference>
<dbReference type="Proteomes" id="UP000070080">
    <property type="component" value="Unassembled WGS sequence"/>
</dbReference>
<dbReference type="PROSITE" id="PS50943">
    <property type="entry name" value="HTH_CROC1"/>
    <property type="match status" value="1"/>
</dbReference>
<gene>
    <name evidence="3" type="ORF">HMPREF1872_00172</name>
</gene>
<keyword evidence="4" id="KW-1185">Reference proteome</keyword>
<sequence>MRNRIAEMRKPLNLSQQKLGELVGLSRVTINKLETGKIAPTLLAANTLAQTFACSIYEIFDLTGDESYTCPAKSRRKKKAN</sequence>
<dbReference type="SUPFAM" id="SSF47413">
    <property type="entry name" value="lambda repressor-like DNA-binding domains"/>
    <property type="match status" value="1"/>
</dbReference>
<feature type="domain" description="HTH cro/C1-type" evidence="2">
    <location>
        <begin position="5"/>
        <end position="59"/>
    </location>
</feature>
<dbReference type="OrthoDB" id="48775at2"/>
<name>A0A133YH42_9FIRM</name>
<comment type="caution">
    <text evidence="3">The sequence shown here is derived from an EMBL/GenBank/DDBJ whole genome shotgun (WGS) entry which is preliminary data.</text>
</comment>
<evidence type="ECO:0000259" key="2">
    <source>
        <dbReference type="PROSITE" id="PS50943"/>
    </source>
</evidence>